<keyword evidence="6" id="KW-0456">Lyase</keyword>
<evidence type="ECO:0000313" key="10">
    <source>
        <dbReference type="EMBL" id="GII97039.1"/>
    </source>
</evidence>
<dbReference type="GO" id="GO:0006565">
    <property type="term" value="P:L-serine catabolic process"/>
    <property type="evidence" value="ECO:0007669"/>
    <property type="project" value="TreeGrafter"/>
</dbReference>
<dbReference type="InterPro" id="IPR001926">
    <property type="entry name" value="TrpB-like_PALP"/>
</dbReference>
<dbReference type="SUPFAM" id="SSF53686">
    <property type="entry name" value="Tryptophan synthase beta subunit-like PLP-dependent enzymes"/>
    <property type="match status" value="1"/>
</dbReference>
<gene>
    <name evidence="10" type="primary">ilvA_3</name>
    <name evidence="10" type="ORF">Ssi02_72700</name>
</gene>
<dbReference type="Proteomes" id="UP000606172">
    <property type="component" value="Unassembled WGS sequence"/>
</dbReference>
<evidence type="ECO:0000256" key="5">
    <source>
        <dbReference type="ARBA" id="ARBA00022898"/>
    </source>
</evidence>
<reference evidence="10" key="1">
    <citation type="submission" date="2021-01" db="EMBL/GenBank/DDBJ databases">
        <title>Whole genome shotgun sequence of Sinosporangium siamense NBRC 109515.</title>
        <authorList>
            <person name="Komaki H."/>
            <person name="Tamura T."/>
        </authorList>
    </citation>
    <scope>NUCLEOTIDE SEQUENCE</scope>
    <source>
        <strain evidence="10">NBRC 109515</strain>
    </source>
</reference>
<dbReference type="GO" id="GO:0003941">
    <property type="term" value="F:L-serine ammonia-lyase activity"/>
    <property type="evidence" value="ECO:0007669"/>
    <property type="project" value="TreeGrafter"/>
</dbReference>
<comment type="function">
    <text evidence="7">Catalyzes the anaerobic formation of alpha-ketobutyrate and ammonia from threonine in a two-step reaction. The first step involved a dehydration of threonine and a production of enamine intermediates (aminocrotonate), which tautomerizes to its imine form (iminobutyrate). Both intermediates are unstable and short-lived. The second step is the nonenzymatic hydrolysis of the enamine/imine intermediates to form 2-ketobutyrate and free ammonia. In the low water environment of the cell, the second step is accelerated by RidA.</text>
</comment>
<evidence type="ECO:0000256" key="1">
    <source>
        <dbReference type="ARBA" id="ARBA00001274"/>
    </source>
</evidence>
<comment type="caution">
    <text evidence="10">The sequence shown here is derived from an EMBL/GenBank/DDBJ whole genome shotgun (WGS) entry which is preliminary data.</text>
</comment>
<comment type="cofactor">
    <cofactor evidence="2">
        <name>pyridoxal 5'-phosphate</name>
        <dbReference type="ChEBI" id="CHEBI:597326"/>
    </cofactor>
</comment>
<dbReference type="RefSeq" id="WP_204032360.1">
    <property type="nucleotide sequence ID" value="NZ_BOOW01000054.1"/>
</dbReference>
<evidence type="ECO:0000259" key="9">
    <source>
        <dbReference type="Pfam" id="PF00291"/>
    </source>
</evidence>
<evidence type="ECO:0000256" key="7">
    <source>
        <dbReference type="ARBA" id="ARBA00025527"/>
    </source>
</evidence>
<evidence type="ECO:0000256" key="3">
    <source>
        <dbReference type="ARBA" id="ARBA00010869"/>
    </source>
</evidence>
<dbReference type="GO" id="GO:0004794">
    <property type="term" value="F:threonine deaminase activity"/>
    <property type="evidence" value="ECO:0007669"/>
    <property type="project" value="UniProtKB-EC"/>
</dbReference>
<dbReference type="GO" id="GO:0006567">
    <property type="term" value="P:L-threonine catabolic process"/>
    <property type="evidence" value="ECO:0007669"/>
    <property type="project" value="TreeGrafter"/>
</dbReference>
<dbReference type="PANTHER" id="PTHR48078">
    <property type="entry name" value="THREONINE DEHYDRATASE, MITOCHONDRIAL-RELATED"/>
    <property type="match status" value="1"/>
</dbReference>
<evidence type="ECO:0000256" key="2">
    <source>
        <dbReference type="ARBA" id="ARBA00001933"/>
    </source>
</evidence>
<dbReference type="GO" id="GO:0009097">
    <property type="term" value="P:isoleucine biosynthetic process"/>
    <property type="evidence" value="ECO:0007669"/>
    <property type="project" value="TreeGrafter"/>
</dbReference>
<dbReference type="EMBL" id="BOOW01000054">
    <property type="protein sequence ID" value="GII97039.1"/>
    <property type="molecule type" value="Genomic_DNA"/>
</dbReference>
<sequence length="326" mass="33822">MTAPACCHINDVRAAAATIADHIVRTPLIAAPWSGGDLWLKAENLQPIGAFKIRGATNAIARLDPRARARGVVTHSSGNHGQAVAWAARWRGVPAVIVVPEGASAVKTAAIRQLGAEVVVVPAEDRAAAVDEFTARRRLTFVPPYDHLDVIAGQGTLALEVLDDLASIDTVLVPVGGGGLISGVGTVMSSLSPRTRVVGVESELAADARDSLVRGRRVSWDPALTSRTAADGTRATVVGELTFPIMRATVAEIVTVTEDEILAAVSALARRAHLVAEPSGALAVAAHLAGPSRYGRSVAVVSGGNIDPPVLARALCESMRKDHSLS</sequence>
<dbReference type="Pfam" id="PF00291">
    <property type="entry name" value="PALP"/>
    <property type="match status" value="1"/>
</dbReference>
<comment type="catalytic activity">
    <reaction evidence="1">
        <text>L-threonine = 2-oxobutanoate + NH4(+)</text>
        <dbReference type="Rhea" id="RHEA:22108"/>
        <dbReference type="ChEBI" id="CHEBI:16763"/>
        <dbReference type="ChEBI" id="CHEBI:28938"/>
        <dbReference type="ChEBI" id="CHEBI:57926"/>
        <dbReference type="EC" id="4.3.1.19"/>
    </reaction>
</comment>
<dbReference type="Gene3D" id="3.40.50.1100">
    <property type="match status" value="2"/>
</dbReference>
<evidence type="ECO:0000256" key="4">
    <source>
        <dbReference type="ARBA" id="ARBA00012096"/>
    </source>
</evidence>
<evidence type="ECO:0000256" key="8">
    <source>
        <dbReference type="ARBA" id="ARBA00031427"/>
    </source>
</evidence>
<keyword evidence="11" id="KW-1185">Reference proteome</keyword>
<evidence type="ECO:0000313" key="11">
    <source>
        <dbReference type="Proteomes" id="UP000606172"/>
    </source>
</evidence>
<keyword evidence="5" id="KW-0663">Pyridoxal phosphate</keyword>
<organism evidence="10 11">
    <name type="scientific">Sinosporangium siamense</name>
    <dbReference type="NCBI Taxonomy" id="1367973"/>
    <lineage>
        <taxon>Bacteria</taxon>
        <taxon>Bacillati</taxon>
        <taxon>Actinomycetota</taxon>
        <taxon>Actinomycetes</taxon>
        <taxon>Streptosporangiales</taxon>
        <taxon>Streptosporangiaceae</taxon>
        <taxon>Sinosporangium</taxon>
    </lineage>
</organism>
<dbReference type="CDD" id="cd01562">
    <property type="entry name" value="Thr-dehyd"/>
    <property type="match status" value="1"/>
</dbReference>
<dbReference type="InterPro" id="IPR050147">
    <property type="entry name" value="Ser/Thr_Dehydratase"/>
</dbReference>
<comment type="similarity">
    <text evidence="3">Belongs to the serine/threonine dehydratase family.</text>
</comment>
<dbReference type="FunFam" id="3.40.50.1100:FF:000005">
    <property type="entry name" value="Threonine dehydratase catabolic"/>
    <property type="match status" value="1"/>
</dbReference>
<evidence type="ECO:0000256" key="6">
    <source>
        <dbReference type="ARBA" id="ARBA00023239"/>
    </source>
</evidence>
<dbReference type="AlphaFoldDB" id="A0A919VGF0"/>
<dbReference type="EC" id="4.3.1.19" evidence="4"/>
<name>A0A919VGF0_9ACTN</name>
<feature type="domain" description="Tryptophan synthase beta chain-like PALP" evidence="9">
    <location>
        <begin position="20"/>
        <end position="303"/>
    </location>
</feature>
<dbReference type="PANTHER" id="PTHR48078:SF6">
    <property type="entry name" value="L-THREONINE DEHYDRATASE CATABOLIC TDCB"/>
    <property type="match status" value="1"/>
</dbReference>
<dbReference type="InterPro" id="IPR036052">
    <property type="entry name" value="TrpB-like_PALP_sf"/>
</dbReference>
<protein>
    <recommendedName>
        <fullName evidence="4">threonine ammonia-lyase</fullName>
        <ecNumber evidence="4">4.3.1.19</ecNumber>
    </recommendedName>
    <alternativeName>
        <fullName evidence="8">Threonine deaminase</fullName>
    </alternativeName>
</protein>
<accession>A0A919VGF0</accession>
<proteinExistence type="inferred from homology"/>